<comment type="subcellular location">
    <subcellularLocation>
        <location evidence="1">Cell membrane</location>
        <topology evidence="1">Single-pass membrane protein</topology>
    </subcellularLocation>
</comment>
<keyword evidence="7 11" id="KW-1133">Transmembrane helix</keyword>
<reference evidence="12" key="1">
    <citation type="submission" date="2021-01" db="EMBL/GenBank/DDBJ databases">
        <title>Whole genome shotgun sequence of Actinoplanes nipponensis NBRC 14063.</title>
        <authorList>
            <person name="Komaki H."/>
            <person name="Tamura T."/>
        </authorList>
    </citation>
    <scope>NUCLEOTIDE SEQUENCE</scope>
    <source>
        <strain evidence="12">NBRC 14063</strain>
    </source>
</reference>
<feature type="region of interest" description="Disordered" evidence="10">
    <location>
        <begin position="108"/>
        <end position="139"/>
    </location>
</feature>
<evidence type="ECO:0000256" key="4">
    <source>
        <dbReference type="ARBA" id="ARBA00022475"/>
    </source>
</evidence>
<protein>
    <recommendedName>
        <fullName evidence="14">Preprotein translocase subunit YajC</fullName>
    </recommendedName>
</protein>
<accession>A0A919JFA8</accession>
<evidence type="ECO:0000256" key="9">
    <source>
        <dbReference type="ARBA" id="ARBA00023136"/>
    </source>
</evidence>
<evidence type="ECO:0000313" key="12">
    <source>
        <dbReference type="EMBL" id="GIE48280.1"/>
    </source>
</evidence>
<evidence type="ECO:0000256" key="6">
    <source>
        <dbReference type="ARBA" id="ARBA00022927"/>
    </source>
</evidence>
<dbReference type="PANTHER" id="PTHR33909:SF1">
    <property type="entry name" value="SEC TRANSLOCON ACCESSORY COMPLEX SUBUNIT YAJC"/>
    <property type="match status" value="1"/>
</dbReference>
<sequence length="139" mass="15062">MPPWKVNFVYLAAQAQGGGSFTPLLLIVLLFGVMYFMMIRPQQKRRREAQQMQSALGAGDEIVTIGGLHATVVDVADDVVTVEISPGVHARFARPAIARVVKQTPADEVVADDEPVATDPVDEPAPIESPVVETRKNND</sequence>
<keyword evidence="6" id="KW-0653">Protein transport</keyword>
<evidence type="ECO:0000256" key="10">
    <source>
        <dbReference type="SAM" id="MobiDB-lite"/>
    </source>
</evidence>
<dbReference type="Pfam" id="PF02699">
    <property type="entry name" value="YajC"/>
    <property type="match status" value="1"/>
</dbReference>
<dbReference type="GO" id="GO:0015031">
    <property type="term" value="P:protein transport"/>
    <property type="evidence" value="ECO:0007669"/>
    <property type="project" value="UniProtKB-KW"/>
</dbReference>
<keyword evidence="5 11" id="KW-0812">Transmembrane</keyword>
<evidence type="ECO:0000313" key="13">
    <source>
        <dbReference type="Proteomes" id="UP000647172"/>
    </source>
</evidence>
<dbReference type="AlphaFoldDB" id="A0A919JFA8"/>
<dbReference type="InterPro" id="IPR003849">
    <property type="entry name" value="Preprotein_translocase_YajC"/>
</dbReference>
<dbReference type="EMBL" id="BOMQ01000023">
    <property type="protein sequence ID" value="GIE48280.1"/>
    <property type="molecule type" value="Genomic_DNA"/>
</dbReference>
<dbReference type="NCBIfam" id="TIGR00739">
    <property type="entry name" value="yajC"/>
    <property type="match status" value="1"/>
</dbReference>
<gene>
    <name evidence="12" type="ORF">Ani05nite_18140</name>
</gene>
<dbReference type="PRINTS" id="PR01853">
    <property type="entry name" value="YAJCTRNLCASE"/>
</dbReference>
<keyword evidence="9 11" id="KW-0472">Membrane</keyword>
<organism evidence="12 13">
    <name type="scientific">Actinoplanes nipponensis</name>
    <dbReference type="NCBI Taxonomy" id="135950"/>
    <lineage>
        <taxon>Bacteria</taxon>
        <taxon>Bacillati</taxon>
        <taxon>Actinomycetota</taxon>
        <taxon>Actinomycetes</taxon>
        <taxon>Micromonosporales</taxon>
        <taxon>Micromonosporaceae</taxon>
        <taxon>Actinoplanes</taxon>
    </lineage>
</organism>
<evidence type="ECO:0000256" key="11">
    <source>
        <dbReference type="SAM" id="Phobius"/>
    </source>
</evidence>
<evidence type="ECO:0000256" key="5">
    <source>
        <dbReference type="ARBA" id="ARBA00022692"/>
    </source>
</evidence>
<comment type="similarity">
    <text evidence="2">Belongs to the YajC family.</text>
</comment>
<keyword evidence="8" id="KW-0811">Translocation</keyword>
<proteinExistence type="inferred from homology"/>
<keyword evidence="13" id="KW-1185">Reference proteome</keyword>
<evidence type="ECO:0000256" key="8">
    <source>
        <dbReference type="ARBA" id="ARBA00023010"/>
    </source>
</evidence>
<evidence type="ECO:0000256" key="3">
    <source>
        <dbReference type="ARBA" id="ARBA00022448"/>
    </source>
</evidence>
<evidence type="ECO:0008006" key="14">
    <source>
        <dbReference type="Google" id="ProtNLM"/>
    </source>
</evidence>
<feature type="compositionally biased region" description="Acidic residues" evidence="10">
    <location>
        <begin position="109"/>
        <end position="122"/>
    </location>
</feature>
<dbReference type="GO" id="GO:0005886">
    <property type="term" value="C:plasma membrane"/>
    <property type="evidence" value="ECO:0007669"/>
    <property type="project" value="UniProtKB-SubCell"/>
</dbReference>
<dbReference type="PANTHER" id="PTHR33909">
    <property type="entry name" value="SEC TRANSLOCON ACCESSORY COMPLEX SUBUNIT YAJC"/>
    <property type="match status" value="1"/>
</dbReference>
<feature type="transmembrane region" description="Helical" evidence="11">
    <location>
        <begin position="20"/>
        <end position="38"/>
    </location>
</feature>
<evidence type="ECO:0000256" key="7">
    <source>
        <dbReference type="ARBA" id="ARBA00022989"/>
    </source>
</evidence>
<dbReference type="SMART" id="SM01323">
    <property type="entry name" value="YajC"/>
    <property type="match status" value="1"/>
</dbReference>
<evidence type="ECO:0000256" key="2">
    <source>
        <dbReference type="ARBA" id="ARBA00006742"/>
    </source>
</evidence>
<evidence type="ECO:0000256" key="1">
    <source>
        <dbReference type="ARBA" id="ARBA00004162"/>
    </source>
</evidence>
<keyword evidence="3" id="KW-0813">Transport</keyword>
<name>A0A919JFA8_9ACTN</name>
<keyword evidence="4" id="KW-1003">Cell membrane</keyword>
<dbReference type="Proteomes" id="UP000647172">
    <property type="component" value="Unassembled WGS sequence"/>
</dbReference>
<comment type="caution">
    <text evidence="12">The sequence shown here is derived from an EMBL/GenBank/DDBJ whole genome shotgun (WGS) entry which is preliminary data.</text>
</comment>